<name>A0ABQ7R5I9_PLUXY</name>
<evidence type="ECO:0000313" key="4">
    <source>
        <dbReference type="Proteomes" id="UP000823941"/>
    </source>
</evidence>
<evidence type="ECO:0000256" key="2">
    <source>
        <dbReference type="SAM" id="SignalP"/>
    </source>
</evidence>
<dbReference type="EMBL" id="JAHIBW010000002">
    <property type="protein sequence ID" value="KAG7312564.1"/>
    <property type="molecule type" value="Genomic_DNA"/>
</dbReference>
<comment type="caution">
    <text evidence="3">The sequence shown here is derived from an EMBL/GenBank/DDBJ whole genome shotgun (WGS) entry which is preliminary data.</text>
</comment>
<keyword evidence="2" id="KW-0732">Signal</keyword>
<gene>
    <name evidence="3" type="ORF">JYU34_000862</name>
</gene>
<feature type="compositionally biased region" description="Gly residues" evidence="1">
    <location>
        <begin position="27"/>
        <end position="38"/>
    </location>
</feature>
<evidence type="ECO:0000256" key="1">
    <source>
        <dbReference type="SAM" id="MobiDB-lite"/>
    </source>
</evidence>
<sequence length="290" mass="30968">MNFISVAFLVALLNVSLTQGKPKPNPGLGGLLGGGGGSQQHQHTDKKSLRQSDDTVTHEDASAVGYDDGSFKETSHSDFTNVKKKNQTHETNDVKVGLTLDKGLTVSRVHKRHSEDDTTKVSHSEDATNTQDGSSEASNSTYAATHRRESEEETDTFSLGLHGLKSSKTTREDTVQDSESRNVTNSHDRTANSESSQRKEEHGTSHDETHKTTTEEKSILDLNKGPGGLLGGLGSNGSQNGSPAAGNQKKVTKKTTESKKSSKTRDVQEESMQTEVVNGPAEAGPGAGEQ</sequence>
<protein>
    <submittedName>
        <fullName evidence="3">Uncharacterized protein</fullName>
    </submittedName>
</protein>
<accession>A0ABQ7R5I9</accession>
<feature type="compositionally biased region" description="Basic and acidic residues" evidence="1">
    <location>
        <begin position="254"/>
        <end position="268"/>
    </location>
</feature>
<feature type="compositionally biased region" description="Gly residues" evidence="1">
    <location>
        <begin position="225"/>
        <end position="235"/>
    </location>
</feature>
<keyword evidence="4" id="KW-1185">Reference proteome</keyword>
<dbReference type="Proteomes" id="UP000823941">
    <property type="component" value="Chromosome 2"/>
</dbReference>
<proteinExistence type="predicted"/>
<reference evidence="3 4" key="1">
    <citation type="submission" date="2021-06" db="EMBL/GenBank/DDBJ databases">
        <title>A haploid diamondback moth (Plutella xylostella L.) genome assembly resolves 31 chromosomes and identifies a diamide resistance mutation.</title>
        <authorList>
            <person name="Ward C.M."/>
            <person name="Perry K.D."/>
            <person name="Baker G."/>
            <person name="Powis K."/>
            <person name="Heckel D.G."/>
            <person name="Baxter S.W."/>
        </authorList>
    </citation>
    <scope>NUCLEOTIDE SEQUENCE [LARGE SCALE GENOMIC DNA]</scope>
    <source>
        <strain evidence="3 4">LV</strain>
        <tissue evidence="3">Single pupa</tissue>
    </source>
</reference>
<feature type="chain" id="PRO_5045396723" evidence="2">
    <location>
        <begin position="21"/>
        <end position="290"/>
    </location>
</feature>
<organism evidence="3 4">
    <name type="scientific">Plutella xylostella</name>
    <name type="common">Diamondback moth</name>
    <name type="synonym">Plutella maculipennis</name>
    <dbReference type="NCBI Taxonomy" id="51655"/>
    <lineage>
        <taxon>Eukaryota</taxon>
        <taxon>Metazoa</taxon>
        <taxon>Ecdysozoa</taxon>
        <taxon>Arthropoda</taxon>
        <taxon>Hexapoda</taxon>
        <taxon>Insecta</taxon>
        <taxon>Pterygota</taxon>
        <taxon>Neoptera</taxon>
        <taxon>Endopterygota</taxon>
        <taxon>Lepidoptera</taxon>
        <taxon>Glossata</taxon>
        <taxon>Ditrysia</taxon>
        <taxon>Yponomeutoidea</taxon>
        <taxon>Plutellidae</taxon>
        <taxon>Plutella</taxon>
    </lineage>
</organism>
<feature type="region of interest" description="Disordered" evidence="1">
    <location>
        <begin position="19"/>
        <end position="86"/>
    </location>
</feature>
<feature type="compositionally biased region" description="Basic and acidic residues" evidence="1">
    <location>
        <begin position="169"/>
        <end position="219"/>
    </location>
</feature>
<feature type="region of interest" description="Disordered" evidence="1">
    <location>
        <begin position="107"/>
        <end position="290"/>
    </location>
</feature>
<feature type="signal peptide" evidence="2">
    <location>
        <begin position="1"/>
        <end position="20"/>
    </location>
</feature>
<evidence type="ECO:0000313" key="3">
    <source>
        <dbReference type="EMBL" id="KAG7312564.1"/>
    </source>
</evidence>
<feature type="compositionally biased region" description="Basic and acidic residues" evidence="1">
    <location>
        <begin position="42"/>
        <end position="61"/>
    </location>
</feature>
<feature type="compositionally biased region" description="Basic and acidic residues" evidence="1">
    <location>
        <begin position="113"/>
        <end position="126"/>
    </location>
</feature>
<feature type="compositionally biased region" description="Polar residues" evidence="1">
    <location>
        <begin position="127"/>
        <end position="143"/>
    </location>
</feature>